<organism evidence="8 9">
    <name type="scientific">Metabacillus flavus</name>
    <dbReference type="NCBI Taxonomy" id="2823519"/>
    <lineage>
        <taxon>Bacteria</taxon>
        <taxon>Bacillati</taxon>
        <taxon>Bacillota</taxon>
        <taxon>Bacilli</taxon>
        <taxon>Bacillales</taxon>
        <taxon>Bacillaceae</taxon>
        <taxon>Metabacillus</taxon>
    </lineage>
</organism>
<dbReference type="InterPro" id="IPR015867">
    <property type="entry name" value="N-reg_PII/ATP_PRibTrfase_C"/>
</dbReference>
<evidence type="ECO:0000256" key="5">
    <source>
        <dbReference type="ARBA" id="ARBA00023136"/>
    </source>
</evidence>
<evidence type="ECO:0000313" key="9">
    <source>
        <dbReference type="Proteomes" id="UP000682403"/>
    </source>
</evidence>
<sequence length="281" mass="30512">MSPKILSFLKINIGLIFVAINIHFFLSANNIAAGGTGGLSIVIQHFLPLPVGQIMLMLDGILFVIGFLIIGSAFGAVSLYSSITLSLLVWGFSILFPMGQPMSDDALIELIIGMIIGSFGSALVFSQNASTGGTDIVARIINKFTYMEMGRAVLLADISIVASSAAVFGIQTGMYALLGLLIKGFLIDYAMQMMNENKEVVIISAESEKIKQFILLNLNKGATVHTAKGAFSNDEKEVITTILARREFHRLKVYIQSVDEDAFVTIHNMNEIMGRNFKSFA</sequence>
<dbReference type="Pfam" id="PF10035">
    <property type="entry name" value="DUF2179"/>
    <property type="match status" value="1"/>
</dbReference>
<dbReference type="PIRSF" id="PIRSF006483">
    <property type="entry name" value="Membrane_protein_YitT"/>
    <property type="match status" value="1"/>
</dbReference>
<feature type="transmembrane region" description="Helical" evidence="6">
    <location>
        <begin position="7"/>
        <end position="26"/>
    </location>
</feature>
<feature type="domain" description="DUF2179" evidence="7">
    <location>
        <begin position="221"/>
        <end position="274"/>
    </location>
</feature>
<accession>A0ABS5LJY7</accession>
<keyword evidence="5 6" id="KW-0472">Membrane</keyword>
<feature type="transmembrane region" description="Helical" evidence="6">
    <location>
        <begin position="106"/>
        <end position="125"/>
    </location>
</feature>
<evidence type="ECO:0000313" key="8">
    <source>
        <dbReference type="EMBL" id="MBS2970964.1"/>
    </source>
</evidence>
<dbReference type="InterPro" id="IPR003740">
    <property type="entry name" value="YitT"/>
</dbReference>
<evidence type="ECO:0000256" key="1">
    <source>
        <dbReference type="ARBA" id="ARBA00004651"/>
    </source>
</evidence>
<dbReference type="Proteomes" id="UP000682403">
    <property type="component" value="Unassembled WGS sequence"/>
</dbReference>
<evidence type="ECO:0000256" key="6">
    <source>
        <dbReference type="SAM" id="Phobius"/>
    </source>
</evidence>
<dbReference type="PANTHER" id="PTHR33545">
    <property type="entry name" value="UPF0750 MEMBRANE PROTEIN YITT-RELATED"/>
    <property type="match status" value="1"/>
</dbReference>
<reference evidence="8 9" key="1">
    <citation type="submission" date="2021-04" db="EMBL/GenBank/DDBJ databases">
        <title>Metabacillus sp. strain KIGAM252 whole genome sequence.</title>
        <authorList>
            <person name="Seo M.-J."/>
            <person name="Cho E.-S."/>
            <person name="Hwang C.Y."/>
            <person name="Yoon D.J."/>
        </authorList>
    </citation>
    <scope>NUCLEOTIDE SEQUENCE [LARGE SCALE GENOMIC DNA]</scope>
    <source>
        <strain evidence="8 9">KIGAM252</strain>
    </source>
</reference>
<comment type="caution">
    <text evidence="8">The sequence shown here is derived from an EMBL/GenBank/DDBJ whole genome shotgun (WGS) entry which is preliminary data.</text>
</comment>
<comment type="subcellular location">
    <subcellularLocation>
        <location evidence="1">Cell membrane</location>
        <topology evidence="1">Multi-pass membrane protein</topology>
    </subcellularLocation>
</comment>
<keyword evidence="3 6" id="KW-0812">Transmembrane</keyword>
<keyword evidence="2" id="KW-1003">Cell membrane</keyword>
<dbReference type="Gene3D" id="3.30.70.120">
    <property type="match status" value="1"/>
</dbReference>
<evidence type="ECO:0000256" key="2">
    <source>
        <dbReference type="ARBA" id="ARBA00022475"/>
    </source>
</evidence>
<evidence type="ECO:0000259" key="7">
    <source>
        <dbReference type="Pfam" id="PF10035"/>
    </source>
</evidence>
<dbReference type="EMBL" id="JAGVRK010000001">
    <property type="protein sequence ID" value="MBS2970964.1"/>
    <property type="molecule type" value="Genomic_DNA"/>
</dbReference>
<dbReference type="RefSeq" id="WP_211561752.1">
    <property type="nucleotide sequence ID" value="NZ_JAGVRK010000001.1"/>
</dbReference>
<evidence type="ECO:0000256" key="4">
    <source>
        <dbReference type="ARBA" id="ARBA00022989"/>
    </source>
</evidence>
<dbReference type="CDD" id="cd16380">
    <property type="entry name" value="YitT_C"/>
    <property type="match status" value="1"/>
</dbReference>
<feature type="transmembrane region" description="Helical" evidence="6">
    <location>
        <begin position="46"/>
        <end position="70"/>
    </location>
</feature>
<dbReference type="InterPro" id="IPR019264">
    <property type="entry name" value="DUF2179"/>
</dbReference>
<gene>
    <name evidence="8" type="ORF">J9317_19665</name>
</gene>
<feature type="transmembrane region" description="Helical" evidence="6">
    <location>
        <begin position="146"/>
        <end position="168"/>
    </location>
</feature>
<name>A0ABS5LJY7_9BACI</name>
<protein>
    <submittedName>
        <fullName evidence="8">YitT family protein</fullName>
    </submittedName>
</protein>
<proteinExistence type="predicted"/>
<keyword evidence="9" id="KW-1185">Reference proteome</keyword>
<dbReference type="InterPro" id="IPR051461">
    <property type="entry name" value="UPF0750_membrane"/>
</dbReference>
<keyword evidence="4 6" id="KW-1133">Transmembrane helix</keyword>
<dbReference type="PANTHER" id="PTHR33545:SF9">
    <property type="entry name" value="UPF0750 MEMBRANE PROTEIN YITE"/>
    <property type="match status" value="1"/>
</dbReference>
<dbReference type="Pfam" id="PF02588">
    <property type="entry name" value="YitT_membrane"/>
    <property type="match status" value="1"/>
</dbReference>
<evidence type="ECO:0000256" key="3">
    <source>
        <dbReference type="ARBA" id="ARBA00022692"/>
    </source>
</evidence>
<feature type="transmembrane region" description="Helical" evidence="6">
    <location>
        <begin position="77"/>
        <end position="100"/>
    </location>
</feature>